<feature type="domain" description="PiggyBac transposable element-derived protein" evidence="1">
    <location>
        <begin position="5"/>
        <end position="190"/>
    </location>
</feature>
<proteinExistence type="predicted"/>
<gene>
    <name evidence="2" type="primary">PGBD4_45</name>
    <name evidence="4" type="synonym">LOC112682747</name>
    <name evidence="2" type="ORF">g.183287</name>
</gene>
<dbReference type="InterPro" id="IPR029526">
    <property type="entry name" value="PGBD"/>
</dbReference>
<dbReference type="Proteomes" id="UP000694846">
    <property type="component" value="Unplaced"/>
</dbReference>
<reference evidence="4" key="2">
    <citation type="submission" date="2025-04" db="UniProtKB">
        <authorList>
            <consortium name="RefSeq"/>
        </authorList>
    </citation>
    <scope>IDENTIFICATION</scope>
    <source>
        <tissue evidence="4">Whole body</tissue>
    </source>
</reference>
<dbReference type="AlphaFoldDB" id="A0A2S2Q5H6"/>
<reference evidence="2" key="1">
    <citation type="submission" date="2018-04" db="EMBL/GenBank/DDBJ databases">
        <title>Transcriptome assembly of Sipha flava.</title>
        <authorList>
            <person name="Scully E.D."/>
            <person name="Geib S.M."/>
            <person name="Palmer N.A."/>
            <person name="Koch K."/>
            <person name="Bradshaw J."/>
            <person name="Heng-Moss T."/>
            <person name="Sarath G."/>
        </authorList>
    </citation>
    <scope>NUCLEOTIDE SEQUENCE</scope>
</reference>
<organism evidence="2">
    <name type="scientific">Sipha flava</name>
    <name type="common">yellow sugarcane aphid</name>
    <dbReference type="NCBI Taxonomy" id="143950"/>
    <lineage>
        <taxon>Eukaryota</taxon>
        <taxon>Metazoa</taxon>
        <taxon>Ecdysozoa</taxon>
        <taxon>Arthropoda</taxon>
        <taxon>Hexapoda</taxon>
        <taxon>Insecta</taxon>
        <taxon>Pterygota</taxon>
        <taxon>Neoptera</taxon>
        <taxon>Paraneoptera</taxon>
        <taxon>Hemiptera</taxon>
        <taxon>Sternorrhyncha</taxon>
        <taxon>Aphidomorpha</taxon>
        <taxon>Aphidoidea</taxon>
        <taxon>Aphididae</taxon>
        <taxon>Sipha</taxon>
    </lineage>
</organism>
<evidence type="ECO:0000313" key="3">
    <source>
        <dbReference type="Proteomes" id="UP000694846"/>
    </source>
</evidence>
<evidence type="ECO:0000313" key="4">
    <source>
        <dbReference type="RefSeq" id="XP_025409223.1"/>
    </source>
</evidence>
<keyword evidence="3" id="KW-1185">Reference proteome</keyword>
<evidence type="ECO:0000259" key="1">
    <source>
        <dbReference type="Pfam" id="PF13843"/>
    </source>
</evidence>
<sequence>MVLFFKLCMPSNYTISTKFYARKEAVPETNVSTKIVIYLIDPYLDFGKTLIIYNWYTSVELAELLENRKTYYIGTLRSNRKSNPKEVINYKLQKGKCFSLSSDSNVMVMKWKDKRDIYMCSTKITNRMVDIVKRNTISQKPETIMMYNKGKGCIDLSNQKASYSNPLCRSMKWYRKVLMDILLDTGVVNAACLFNLTTKAILPLHIFGLH</sequence>
<dbReference type="PANTHER" id="PTHR46599:SF3">
    <property type="entry name" value="PIGGYBAC TRANSPOSABLE ELEMENT-DERIVED PROTEIN 4"/>
    <property type="match status" value="1"/>
</dbReference>
<evidence type="ECO:0000313" key="2">
    <source>
        <dbReference type="EMBL" id="MBY72860.1"/>
    </source>
</evidence>
<protein>
    <submittedName>
        <fullName evidence="2">PiggyBac transposable element-derived protein 4</fullName>
    </submittedName>
    <submittedName>
        <fullName evidence="4">Uncharacterized protein LOC112682747</fullName>
    </submittedName>
</protein>
<dbReference type="Pfam" id="PF13843">
    <property type="entry name" value="DDE_Tnp_1_7"/>
    <property type="match status" value="1"/>
</dbReference>
<dbReference type="EMBL" id="GGMS01003657">
    <property type="protein sequence ID" value="MBY72860.1"/>
    <property type="molecule type" value="Transcribed_RNA"/>
</dbReference>
<dbReference type="RefSeq" id="XP_025409223.1">
    <property type="nucleotide sequence ID" value="XM_025553438.1"/>
</dbReference>
<dbReference type="OrthoDB" id="8191242at2759"/>
<accession>A0A2S2Q5H6</accession>
<name>A0A2S2Q5H6_9HEMI</name>
<dbReference type="PANTHER" id="PTHR46599">
    <property type="entry name" value="PIGGYBAC TRANSPOSABLE ELEMENT-DERIVED PROTEIN 4"/>
    <property type="match status" value="1"/>
</dbReference>